<dbReference type="Pfam" id="PF13181">
    <property type="entry name" value="TPR_8"/>
    <property type="match status" value="1"/>
</dbReference>
<organism evidence="2 3">
    <name type="scientific">Planococcus shixiaomingii</name>
    <dbReference type="NCBI Taxonomy" id="3058393"/>
    <lineage>
        <taxon>Bacteria</taxon>
        <taxon>Bacillati</taxon>
        <taxon>Bacillota</taxon>
        <taxon>Bacilli</taxon>
        <taxon>Bacillales</taxon>
        <taxon>Caryophanaceae</taxon>
        <taxon>Planococcus</taxon>
    </lineage>
</organism>
<feature type="repeat" description="TPR" evidence="1">
    <location>
        <begin position="68"/>
        <end position="101"/>
    </location>
</feature>
<keyword evidence="3" id="KW-1185">Reference proteome</keyword>
<evidence type="ECO:0008006" key="4">
    <source>
        <dbReference type="Google" id="ProtNLM"/>
    </source>
</evidence>
<comment type="caution">
    <text evidence="2">The sequence shown here is derived from an EMBL/GenBank/DDBJ whole genome shotgun (WGS) entry which is preliminary data.</text>
</comment>
<dbReference type="RefSeq" id="WP_301722855.1">
    <property type="nucleotide sequence ID" value="NZ_JAUJWV010000001.1"/>
</dbReference>
<dbReference type="SUPFAM" id="SSF48452">
    <property type="entry name" value="TPR-like"/>
    <property type="match status" value="1"/>
</dbReference>
<proteinExistence type="predicted"/>
<dbReference type="InterPro" id="IPR011990">
    <property type="entry name" value="TPR-like_helical_dom_sf"/>
</dbReference>
<name>A0ABT8MZ90_9BACL</name>
<dbReference type="InterPro" id="IPR019734">
    <property type="entry name" value="TPR_rpt"/>
</dbReference>
<evidence type="ECO:0000313" key="2">
    <source>
        <dbReference type="EMBL" id="MDN7240962.1"/>
    </source>
</evidence>
<accession>A0ABT8MZ90</accession>
<sequence length="299" mass="34669">MSSDQKALEAFKIEEYKVYLKEFKKAAMTARTVQSLTNLAWIYSYQGEDDRTAMSLLEEVIAMNPDSHFPYSLLGEIYVRKKEWKPAQDTLLQALAIHPTKAAYNNLAVAQVQLGNLKEAANNFLLAEEGFDWSMYGHIKILIDVGNLEEAESKMDLYSEKDHDLVGFVDLADLYVEIGSYAKAIAWFEKDWDNLIVKDPTWVNRYIYALYKTNNLSCMQEIIEEVSTQLDLEMKEAWKEEIHEEWSELEKNEYIQALRKEKEEYEQAFLSILDDKCPALAFDYPIKGACYLFGYSSQE</sequence>
<evidence type="ECO:0000256" key="1">
    <source>
        <dbReference type="PROSITE-ProRule" id="PRU00339"/>
    </source>
</evidence>
<dbReference type="Pfam" id="PF13174">
    <property type="entry name" value="TPR_6"/>
    <property type="match status" value="1"/>
</dbReference>
<evidence type="ECO:0000313" key="3">
    <source>
        <dbReference type="Proteomes" id="UP001172055"/>
    </source>
</evidence>
<dbReference type="PROSITE" id="PS50005">
    <property type="entry name" value="TPR"/>
    <property type="match status" value="1"/>
</dbReference>
<gene>
    <name evidence="2" type="ORF">QWY14_04130</name>
</gene>
<reference evidence="2 3" key="1">
    <citation type="submission" date="2023-06" db="EMBL/GenBank/DDBJ databases">
        <title>Novel species in genus Planococcus.</title>
        <authorList>
            <person name="Ning S."/>
        </authorList>
    </citation>
    <scope>NUCLEOTIDE SEQUENCE [LARGE SCALE GENOMIC DNA]</scope>
    <source>
        <strain evidence="2 3">N028</strain>
    </source>
</reference>
<dbReference type="Gene3D" id="1.25.40.10">
    <property type="entry name" value="Tetratricopeptide repeat domain"/>
    <property type="match status" value="1"/>
</dbReference>
<keyword evidence="1" id="KW-0802">TPR repeat</keyword>
<dbReference type="EMBL" id="JAUJWV010000001">
    <property type="protein sequence ID" value="MDN7240962.1"/>
    <property type="molecule type" value="Genomic_DNA"/>
</dbReference>
<dbReference type="Proteomes" id="UP001172055">
    <property type="component" value="Unassembled WGS sequence"/>
</dbReference>
<protein>
    <recommendedName>
        <fullName evidence="4">Tetratricopeptide repeat protein</fullName>
    </recommendedName>
</protein>